<sequence>MIPFKINWSYASLPAMPPDQIERIKRLYFEDAGVQWGYVVKGWPDGLQLPDGSAFTELKIEVSFQHFRGNAADAVARVPGDQILRTAVSASQLIPFPYAAKMQVDLSDLDNLLNDRERFFDSIVHEIGHVLGIGTSWEGQGQGPVLVRIDPASQSTTGGSGAVTMKRSKVAMYIGQHARDAYGLVKGGGSPEVPLDTEYVGSTRAFHWSEDELKHEIMSPRLDDPTVGVGTVGGSNVISAVSAGALADLRYIVDMSGAQPLP</sequence>
<reference evidence="1 2" key="1">
    <citation type="submission" date="2024-03" db="EMBL/GenBank/DDBJ databases">
        <title>Novel species of the genus Variovorax.</title>
        <authorList>
            <person name="Liu Q."/>
            <person name="Xin Y.-H."/>
        </authorList>
    </citation>
    <scope>NUCLEOTIDE SEQUENCE [LARGE SCALE GENOMIC DNA]</scope>
    <source>
        <strain evidence="1 2">KACC 18899</strain>
    </source>
</reference>
<evidence type="ECO:0000313" key="2">
    <source>
        <dbReference type="Proteomes" id="UP001365846"/>
    </source>
</evidence>
<dbReference type="EMBL" id="JBBKZU010000001">
    <property type="protein sequence ID" value="MEJ8809753.1"/>
    <property type="molecule type" value="Genomic_DNA"/>
</dbReference>
<accession>A0ABU8V7Y3</accession>
<protein>
    <recommendedName>
        <fullName evidence="3">Leishmanolysin</fullName>
    </recommendedName>
</protein>
<dbReference type="Proteomes" id="UP001365846">
    <property type="component" value="Unassembled WGS sequence"/>
</dbReference>
<organism evidence="1 2">
    <name type="scientific">Variovorax ureilyticus</name>
    <dbReference type="NCBI Taxonomy" id="1836198"/>
    <lineage>
        <taxon>Bacteria</taxon>
        <taxon>Pseudomonadati</taxon>
        <taxon>Pseudomonadota</taxon>
        <taxon>Betaproteobacteria</taxon>
        <taxon>Burkholderiales</taxon>
        <taxon>Comamonadaceae</taxon>
        <taxon>Variovorax</taxon>
    </lineage>
</organism>
<name>A0ABU8V7Y3_9BURK</name>
<dbReference type="RefSeq" id="WP_340355085.1">
    <property type="nucleotide sequence ID" value="NZ_JBBKZU010000001.1"/>
</dbReference>
<evidence type="ECO:0000313" key="1">
    <source>
        <dbReference type="EMBL" id="MEJ8809753.1"/>
    </source>
</evidence>
<gene>
    <name evidence="1" type="ORF">WKW77_01650</name>
</gene>
<dbReference type="SUPFAM" id="SSF55486">
    <property type="entry name" value="Metalloproteases ('zincins'), catalytic domain"/>
    <property type="match status" value="1"/>
</dbReference>
<proteinExistence type="predicted"/>
<comment type="caution">
    <text evidence="1">The sequence shown here is derived from an EMBL/GenBank/DDBJ whole genome shotgun (WGS) entry which is preliminary data.</text>
</comment>
<evidence type="ECO:0008006" key="3">
    <source>
        <dbReference type="Google" id="ProtNLM"/>
    </source>
</evidence>
<keyword evidence="2" id="KW-1185">Reference proteome</keyword>